<keyword evidence="1" id="KW-0472">Membrane</keyword>
<evidence type="ECO:0000313" key="3">
    <source>
        <dbReference type="Proteomes" id="UP000184304"/>
    </source>
</evidence>
<dbReference type="Proteomes" id="UP000184304">
    <property type="component" value="Unassembled WGS sequence"/>
</dbReference>
<keyword evidence="3" id="KW-1185">Reference proteome</keyword>
<gene>
    <name evidence="2" type="ORF">ASPTUDRAFT_673383</name>
</gene>
<organism evidence="2 3">
    <name type="scientific">Aspergillus tubingensis (strain CBS 134.48)</name>
    <dbReference type="NCBI Taxonomy" id="767770"/>
    <lineage>
        <taxon>Eukaryota</taxon>
        <taxon>Fungi</taxon>
        <taxon>Dikarya</taxon>
        <taxon>Ascomycota</taxon>
        <taxon>Pezizomycotina</taxon>
        <taxon>Eurotiomycetes</taxon>
        <taxon>Eurotiomycetidae</taxon>
        <taxon>Eurotiales</taxon>
        <taxon>Aspergillaceae</taxon>
        <taxon>Aspergillus</taxon>
        <taxon>Aspergillus subgen. Circumdati</taxon>
    </lineage>
</organism>
<proteinExistence type="predicted"/>
<dbReference type="AlphaFoldDB" id="A0A1L9N082"/>
<name>A0A1L9N082_ASPTC</name>
<protein>
    <submittedName>
        <fullName evidence="2">Uncharacterized protein</fullName>
    </submittedName>
</protein>
<evidence type="ECO:0000256" key="1">
    <source>
        <dbReference type="SAM" id="Phobius"/>
    </source>
</evidence>
<feature type="transmembrane region" description="Helical" evidence="1">
    <location>
        <begin position="20"/>
        <end position="40"/>
    </location>
</feature>
<keyword evidence="1" id="KW-1133">Transmembrane helix</keyword>
<dbReference type="EMBL" id="KV878204">
    <property type="protein sequence ID" value="OJI82492.1"/>
    <property type="molecule type" value="Genomic_DNA"/>
</dbReference>
<sequence>MTHLRRLHYRLESMCSSTRLWLSLLGYCCTYPISVCHHFVSSLCMGMSTNHDLFRVASILIVDRFRQITSPLSKCNHGGLIIPLRTRAISPHRMSYRRCLGQWNIAKRYISRHGALIWRRPLWAMRSQSIILSSLAQKPDATVILVSRVPIFFRILTIFGVEQKALFTFSMSKVWQPA</sequence>
<keyword evidence="1" id="KW-0812">Transmembrane</keyword>
<reference evidence="3" key="1">
    <citation type="journal article" date="2017" name="Genome Biol.">
        <title>Comparative genomics reveals high biological diversity and specific adaptations in the industrially and medically important fungal genus Aspergillus.</title>
        <authorList>
            <person name="de Vries R.P."/>
            <person name="Riley R."/>
            <person name="Wiebenga A."/>
            <person name="Aguilar-Osorio G."/>
            <person name="Amillis S."/>
            <person name="Uchima C.A."/>
            <person name="Anderluh G."/>
            <person name="Asadollahi M."/>
            <person name="Askin M."/>
            <person name="Barry K."/>
            <person name="Battaglia E."/>
            <person name="Bayram O."/>
            <person name="Benocci T."/>
            <person name="Braus-Stromeyer S.A."/>
            <person name="Caldana C."/>
            <person name="Canovas D."/>
            <person name="Cerqueira G.C."/>
            <person name="Chen F."/>
            <person name="Chen W."/>
            <person name="Choi C."/>
            <person name="Clum A."/>
            <person name="Dos Santos R.A."/>
            <person name="Damasio A.R."/>
            <person name="Diallinas G."/>
            <person name="Emri T."/>
            <person name="Fekete E."/>
            <person name="Flipphi M."/>
            <person name="Freyberg S."/>
            <person name="Gallo A."/>
            <person name="Gournas C."/>
            <person name="Habgood R."/>
            <person name="Hainaut M."/>
            <person name="Harispe M.L."/>
            <person name="Henrissat B."/>
            <person name="Hilden K.S."/>
            <person name="Hope R."/>
            <person name="Hossain A."/>
            <person name="Karabika E."/>
            <person name="Karaffa L."/>
            <person name="Karanyi Z."/>
            <person name="Krasevec N."/>
            <person name="Kuo A."/>
            <person name="Kusch H."/>
            <person name="LaButti K."/>
            <person name="Lagendijk E.L."/>
            <person name="Lapidus A."/>
            <person name="Levasseur A."/>
            <person name="Lindquist E."/>
            <person name="Lipzen A."/>
            <person name="Logrieco A.F."/>
            <person name="MacCabe A."/>
            <person name="Maekelae M.R."/>
            <person name="Malavazi I."/>
            <person name="Melin P."/>
            <person name="Meyer V."/>
            <person name="Mielnichuk N."/>
            <person name="Miskei M."/>
            <person name="Molnar A.P."/>
            <person name="Mule G."/>
            <person name="Ngan C.Y."/>
            <person name="Orejas M."/>
            <person name="Orosz E."/>
            <person name="Ouedraogo J.P."/>
            <person name="Overkamp K.M."/>
            <person name="Park H.-S."/>
            <person name="Perrone G."/>
            <person name="Piumi F."/>
            <person name="Punt P.J."/>
            <person name="Ram A.F."/>
            <person name="Ramon A."/>
            <person name="Rauscher S."/>
            <person name="Record E."/>
            <person name="Riano-Pachon D.M."/>
            <person name="Robert V."/>
            <person name="Roehrig J."/>
            <person name="Ruller R."/>
            <person name="Salamov A."/>
            <person name="Salih N.S."/>
            <person name="Samson R.A."/>
            <person name="Sandor E."/>
            <person name="Sanguinetti M."/>
            <person name="Schuetze T."/>
            <person name="Sepcic K."/>
            <person name="Shelest E."/>
            <person name="Sherlock G."/>
            <person name="Sophianopoulou V."/>
            <person name="Squina F.M."/>
            <person name="Sun H."/>
            <person name="Susca A."/>
            <person name="Todd R.B."/>
            <person name="Tsang A."/>
            <person name="Unkles S.E."/>
            <person name="van de Wiele N."/>
            <person name="van Rossen-Uffink D."/>
            <person name="Oliveira J.V."/>
            <person name="Vesth T.C."/>
            <person name="Visser J."/>
            <person name="Yu J.-H."/>
            <person name="Zhou M."/>
            <person name="Andersen M.R."/>
            <person name="Archer D.B."/>
            <person name="Baker S.E."/>
            <person name="Benoit I."/>
            <person name="Brakhage A.A."/>
            <person name="Braus G.H."/>
            <person name="Fischer R."/>
            <person name="Frisvad J.C."/>
            <person name="Goldman G.H."/>
            <person name="Houbraken J."/>
            <person name="Oakley B."/>
            <person name="Pocsi I."/>
            <person name="Scazzocchio C."/>
            <person name="Seiboth B."/>
            <person name="vanKuyk P.A."/>
            <person name="Wortman J."/>
            <person name="Dyer P.S."/>
            <person name="Grigoriev I.V."/>
        </authorList>
    </citation>
    <scope>NUCLEOTIDE SEQUENCE [LARGE SCALE GENOMIC DNA]</scope>
    <source>
        <strain evidence="3">CBS 134.48</strain>
    </source>
</reference>
<evidence type="ECO:0000313" key="2">
    <source>
        <dbReference type="EMBL" id="OJI82492.1"/>
    </source>
</evidence>
<dbReference type="VEuPathDB" id="FungiDB:ASPTUDRAFT_673383"/>
<accession>A0A1L9N082</accession>